<dbReference type="PANTHER" id="PTHR11361">
    <property type="entry name" value="DNA MISMATCH REPAIR PROTEIN MUTS FAMILY MEMBER"/>
    <property type="match status" value="1"/>
</dbReference>
<organism evidence="12 13">
    <name type="scientific">Yeguia hominis</name>
    <dbReference type="NCBI Taxonomy" id="2763662"/>
    <lineage>
        <taxon>Bacteria</taxon>
        <taxon>Bacillati</taxon>
        <taxon>Bacillota</taxon>
        <taxon>Clostridia</taxon>
        <taxon>Eubacteriales</taxon>
        <taxon>Yeguiaceae</taxon>
        <taxon>Yeguia</taxon>
    </lineage>
</organism>
<dbReference type="Pfam" id="PF00488">
    <property type="entry name" value="MutS_V"/>
    <property type="match status" value="1"/>
</dbReference>
<evidence type="ECO:0000259" key="11">
    <source>
        <dbReference type="PROSITE" id="PS00486"/>
    </source>
</evidence>
<keyword evidence="5 9" id="KW-0067">ATP-binding</keyword>
<dbReference type="InterPro" id="IPR007860">
    <property type="entry name" value="DNA_mmatch_repair_MutS_con_dom"/>
</dbReference>
<dbReference type="InterPro" id="IPR000432">
    <property type="entry name" value="DNA_mismatch_repair_MutS_C"/>
</dbReference>
<evidence type="ECO:0000256" key="10">
    <source>
        <dbReference type="RuleBase" id="RU003756"/>
    </source>
</evidence>
<dbReference type="Pfam" id="PF05190">
    <property type="entry name" value="MutS_IV"/>
    <property type="match status" value="1"/>
</dbReference>
<evidence type="ECO:0000313" key="13">
    <source>
        <dbReference type="Proteomes" id="UP000651482"/>
    </source>
</evidence>
<dbReference type="Proteomes" id="UP000651482">
    <property type="component" value="Unassembled WGS sequence"/>
</dbReference>
<gene>
    <name evidence="9 12" type="primary">mutS</name>
    <name evidence="12" type="ORF">IAG03_02570</name>
</gene>
<dbReference type="SUPFAM" id="SSF55271">
    <property type="entry name" value="DNA repair protein MutS, domain I"/>
    <property type="match status" value="1"/>
</dbReference>
<dbReference type="InterPro" id="IPR007861">
    <property type="entry name" value="DNA_mismatch_repair_MutS_clamp"/>
</dbReference>
<dbReference type="InterPro" id="IPR036678">
    <property type="entry name" value="MutS_con_dom_sf"/>
</dbReference>
<dbReference type="SUPFAM" id="SSF52540">
    <property type="entry name" value="P-loop containing nucleoside triphosphate hydrolases"/>
    <property type="match status" value="1"/>
</dbReference>
<dbReference type="InterPro" id="IPR045076">
    <property type="entry name" value="MutS"/>
</dbReference>
<keyword evidence="4 9" id="KW-0227">DNA damage</keyword>
<dbReference type="NCBIfam" id="TIGR01070">
    <property type="entry name" value="mutS1"/>
    <property type="match status" value="1"/>
</dbReference>
<evidence type="ECO:0000256" key="8">
    <source>
        <dbReference type="ARBA" id="ARBA00024647"/>
    </source>
</evidence>
<dbReference type="Gene3D" id="3.40.50.300">
    <property type="entry name" value="P-loop containing nucleotide triphosphate hydrolases"/>
    <property type="match status" value="1"/>
</dbReference>
<dbReference type="HAMAP" id="MF_00096">
    <property type="entry name" value="MutS"/>
    <property type="match status" value="1"/>
</dbReference>
<feature type="domain" description="DNA mismatch repair proteins mutS family" evidence="11">
    <location>
        <begin position="700"/>
        <end position="716"/>
    </location>
</feature>
<dbReference type="SMART" id="SM00534">
    <property type="entry name" value="MUTSac"/>
    <property type="match status" value="1"/>
</dbReference>
<dbReference type="Gene3D" id="1.10.1420.10">
    <property type="match status" value="2"/>
</dbReference>
<dbReference type="Pfam" id="PF05188">
    <property type="entry name" value="MutS_II"/>
    <property type="match status" value="1"/>
</dbReference>
<dbReference type="Gene3D" id="3.30.420.110">
    <property type="entry name" value="MutS, connector domain"/>
    <property type="match status" value="1"/>
</dbReference>
<name>A0A926D7X6_9FIRM</name>
<dbReference type="InterPro" id="IPR005748">
    <property type="entry name" value="DNA_mismatch_repair_MutS"/>
</dbReference>
<evidence type="ECO:0000256" key="9">
    <source>
        <dbReference type="HAMAP-Rule" id="MF_00096"/>
    </source>
</evidence>
<dbReference type="FunFam" id="3.40.50.300:FF:000870">
    <property type="entry name" value="MutS protein homolog 4"/>
    <property type="match status" value="1"/>
</dbReference>
<comment type="caution">
    <text evidence="12">The sequence shown here is derived from an EMBL/GenBank/DDBJ whole genome shotgun (WGS) entry which is preliminary data.</text>
</comment>
<feature type="binding site" evidence="9">
    <location>
        <begin position="626"/>
        <end position="633"/>
    </location>
    <ligand>
        <name>ATP</name>
        <dbReference type="ChEBI" id="CHEBI:30616"/>
    </ligand>
</feature>
<dbReference type="InterPro" id="IPR027417">
    <property type="entry name" value="P-loop_NTPase"/>
</dbReference>
<dbReference type="InterPro" id="IPR016151">
    <property type="entry name" value="DNA_mismatch_repair_MutS_N"/>
</dbReference>
<dbReference type="NCBIfam" id="NF003810">
    <property type="entry name" value="PRK05399.1"/>
    <property type="match status" value="1"/>
</dbReference>
<dbReference type="InterPro" id="IPR007695">
    <property type="entry name" value="DNA_mismatch_repair_MutS-lik_N"/>
</dbReference>
<dbReference type="GO" id="GO:0005829">
    <property type="term" value="C:cytosol"/>
    <property type="evidence" value="ECO:0007669"/>
    <property type="project" value="TreeGrafter"/>
</dbReference>
<evidence type="ECO:0000256" key="6">
    <source>
        <dbReference type="ARBA" id="ARBA00023125"/>
    </source>
</evidence>
<evidence type="ECO:0000256" key="5">
    <source>
        <dbReference type="ARBA" id="ARBA00022840"/>
    </source>
</evidence>
<dbReference type="Gene3D" id="3.40.1170.10">
    <property type="entry name" value="DNA repair protein MutS, domain I"/>
    <property type="match status" value="1"/>
</dbReference>
<dbReference type="RefSeq" id="WP_249318176.1">
    <property type="nucleotide sequence ID" value="NZ_JACRSN010000003.1"/>
</dbReference>
<protein>
    <recommendedName>
        <fullName evidence="2 9">DNA mismatch repair protein MutS</fullName>
    </recommendedName>
</protein>
<comment type="similarity">
    <text evidence="1 9 10">Belongs to the DNA mismatch repair MutS family.</text>
</comment>
<dbReference type="InterPro" id="IPR007696">
    <property type="entry name" value="DNA_mismatch_repair_MutS_core"/>
</dbReference>
<dbReference type="Pfam" id="PF01624">
    <property type="entry name" value="MutS_I"/>
    <property type="match status" value="1"/>
</dbReference>
<dbReference type="GO" id="GO:0140664">
    <property type="term" value="F:ATP-dependent DNA damage sensor activity"/>
    <property type="evidence" value="ECO:0007669"/>
    <property type="project" value="InterPro"/>
</dbReference>
<sequence>MADLSPMMKQYFEIKKQYPNTLLFFRLGDFYEMFFEDAKLASRELELTLTGRDCGLEARAPMCGVPFHSYESYVARLVAKGYKVAICEQMENPALAKGLVKRDIVRVITPGTVMETSMLDEARNNYIASICVSGAAAGVCFADVSTGAMEAAQLSENTPDELEKTLLNELARFSPREILLNPEGLNLSELPDFMREKLSASVECLEERQFSLDACTERVCSQFHAESLSAISLADKPLIVSAAGALLFYLAETQRGGLERMTELTLYSEAQFMRMDTNTRRNLELIETMRNKEKRGSLLWVLDETRTAMGKRLLRSWIEQPLVSPAQISRRQNAVEELFRDAMLRDEIAQALTGIFDLERIMTRIVYGSANGRELRALCTALKKLPALKSLTAEKTSALLQEIHRSVDVLEDLSSLIDRAIVDEPPFTIREGGMIRQGYNEELDQLKSDMTNSQGLIAAVEAREKERTGIPKLKIGYNRVFGYYIEISNSYKNDAPDDYIRKQTLTNCERFITPELKELENRILGASDKAVRLESELFDQVRKTVAAELGRVQRTANAIARLDVLQSFAAVSAAGDYVRPEVNLNGRLILRDSRHPVVEKLLRGAPFVPNDVTLDMGENRIAIITGPNMAGKSTYMRQTALILLMAQIGCFVPASFAEVGIVDSIFTRVGASDDLSAGQSTFMVEMTEVADILKNATEKSFIIFDEIGRGTSTFDGMSIARAVLEYVADPKLLGAKTMFATHYHELTALEDLMQSVKNYSIAVKKRGDDITFLRRIVRGGADDSFGIEVAKLAGVPDEVVRRAKRVLAELEAGKEVTPKKQGRRADSAETTQLVLTPSGGTKALDALRSLDVNTLTPIECMNRLFELVKLANES</sequence>
<dbReference type="GO" id="GO:0006298">
    <property type="term" value="P:mismatch repair"/>
    <property type="evidence" value="ECO:0007669"/>
    <property type="project" value="UniProtKB-UniRule"/>
</dbReference>
<dbReference type="FunFam" id="3.40.1170.10:FF:000001">
    <property type="entry name" value="DNA mismatch repair protein MutS"/>
    <property type="match status" value="1"/>
</dbReference>
<evidence type="ECO:0000256" key="7">
    <source>
        <dbReference type="ARBA" id="ARBA00023204"/>
    </source>
</evidence>
<proteinExistence type="inferred from homology"/>
<dbReference type="CDD" id="cd03284">
    <property type="entry name" value="ABC_MutS1"/>
    <property type="match status" value="1"/>
</dbReference>
<keyword evidence="3 9" id="KW-0547">Nucleotide-binding</keyword>
<dbReference type="PIRSF" id="PIRSF037677">
    <property type="entry name" value="DNA_mis_repair_Msh6"/>
    <property type="match status" value="1"/>
</dbReference>
<keyword evidence="13" id="KW-1185">Reference proteome</keyword>
<dbReference type="Pfam" id="PF05192">
    <property type="entry name" value="MutS_III"/>
    <property type="match status" value="1"/>
</dbReference>
<dbReference type="PROSITE" id="PS00486">
    <property type="entry name" value="DNA_MISMATCH_REPAIR_2"/>
    <property type="match status" value="1"/>
</dbReference>
<reference evidence="12" key="1">
    <citation type="submission" date="2020-08" db="EMBL/GenBank/DDBJ databases">
        <title>Genome public.</title>
        <authorList>
            <person name="Liu C."/>
            <person name="Sun Q."/>
        </authorList>
    </citation>
    <scope>NUCLEOTIDE SEQUENCE</scope>
    <source>
        <strain evidence="12">NSJ-40</strain>
    </source>
</reference>
<dbReference type="PANTHER" id="PTHR11361:SF34">
    <property type="entry name" value="DNA MISMATCH REPAIR PROTEIN MSH1, MITOCHONDRIAL"/>
    <property type="match status" value="1"/>
</dbReference>
<dbReference type="SUPFAM" id="SSF53150">
    <property type="entry name" value="DNA repair protein MutS, domain II"/>
    <property type="match status" value="1"/>
</dbReference>
<dbReference type="FunFam" id="1.10.1420.10:FF:000001">
    <property type="entry name" value="DNA mismatch repair protein MutS"/>
    <property type="match status" value="1"/>
</dbReference>
<dbReference type="InterPro" id="IPR017261">
    <property type="entry name" value="DNA_mismatch_repair_MutS/MSH"/>
</dbReference>
<dbReference type="AlphaFoldDB" id="A0A926D7X6"/>
<accession>A0A926D7X6</accession>
<keyword evidence="6 9" id="KW-0238">DNA-binding</keyword>
<evidence type="ECO:0000256" key="4">
    <source>
        <dbReference type="ARBA" id="ARBA00022763"/>
    </source>
</evidence>
<evidence type="ECO:0000256" key="3">
    <source>
        <dbReference type="ARBA" id="ARBA00022741"/>
    </source>
</evidence>
<dbReference type="SMART" id="SM00533">
    <property type="entry name" value="MUTSd"/>
    <property type="match status" value="1"/>
</dbReference>
<dbReference type="GO" id="GO:0030983">
    <property type="term" value="F:mismatched DNA binding"/>
    <property type="evidence" value="ECO:0007669"/>
    <property type="project" value="InterPro"/>
</dbReference>
<keyword evidence="7 9" id="KW-0234">DNA repair</keyword>
<dbReference type="InterPro" id="IPR036187">
    <property type="entry name" value="DNA_mismatch_repair_MutS_sf"/>
</dbReference>
<evidence type="ECO:0000313" key="12">
    <source>
        <dbReference type="EMBL" id="MBC8532901.1"/>
    </source>
</evidence>
<dbReference type="SUPFAM" id="SSF48334">
    <property type="entry name" value="DNA repair protein MutS, domain III"/>
    <property type="match status" value="1"/>
</dbReference>
<evidence type="ECO:0000256" key="2">
    <source>
        <dbReference type="ARBA" id="ARBA00021982"/>
    </source>
</evidence>
<evidence type="ECO:0000256" key="1">
    <source>
        <dbReference type="ARBA" id="ARBA00006271"/>
    </source>
</evidence>
<comment type="function">
    <text evidence="8 9">This protein is involved in the repair of mismatches in DNA. It is possible that it carries out the mismatch recognition step. This protein has a weak ATPase activity.</text>
</comment>
<dbReference type="EMBL" id="JACRSN010000003">
    <property type="protein sequence ID" value="MBC8532901.1"/>
    <property type="molecule type" value="Genomic_DNA"/>
</dbReference>
<dbReference type="GO" id="GO:0005524">
    <property type="term" value="F:ATP binding"/>
    <property type="evidence" value="ECO:0007669"/>
    <property type="project" value="UniProtKB-UniRule"/>
</dbReference>
<dbReference type="GO" id="GO:0003684">
    <property type="term" value="F:damaged DNA binding"/>
    <property type="evidence" value="ECO:0007669"/>
    <property type="project" value="UniProtKB-UniRule"/>
</dbReference>